<dbReference type="EMBL" id="LAZR01012006">
    <property type="protein sequence ID" value="KKM47774.1"/>
    <property type="molecule type" value="Genomic_DNA"/>
</dbReference>
<dbReference type="AlphaFoldDB" id="A0A0F9INC3"/>
<keyword evidence="2" id="KW-0472">Membrane</keyword>
<comment type="caution">
    <text evidence="3">The sequence shown here is derived from an EMBL/GenBank/DDBJ whole genome shotgun (WGS) entry which is preliminary data.</text>
</comment>
<sequence>MGKKKKDRNKASGEMEKKKQTRKKGKFPWPPVLIVAVTVIGIGVFAFMGSGVSQALTMADMPALKGEESKPNVSPSRYRGRTASAYGVAIKSRDVLDYMFCYCNCKQSIGHKSLLSCFTDDHV</sequence>
<name>A0A0F9INC3_9ZZZZ</name>
<gene>
    <name evidence="3" type="ORF">LCGC14_1558260</name>
</gene>
<protein>
    <submittedName>
        <fullName evidence="3">Uncharacterized protein</fullName>
    </submittedName>
</protein>
<evidence type="ECO:0000256" key="1">
    <source>
        <dbReference type="SAM" id="MobiDB-lite"/>
    </source>
</evidence>
<feature type="compositionally biased region" description="Basic and acidic residues" evidence="1">
    <location>
        <begin position="9"/>
        <end position="18"/>
    </location>
</feature>
<accession>A0A0F9INC3</accession>
<keyword evidence="2" id="KW-1133">Transmembrane helix</keyword>
<feature type="transmembrane region" description="Helical" evidence="2">
    <location>
        <begin position="27"/>
        <end position="48"/>
    </location>
</feature>
<evidence type="ECO:0000313" key="3">
    <source>
        <dbReference type="EMBL" id="KKM47774.1"/>
    </source>
</evidence>
<feature type="region of interest" description="Disordered" evidence="1">
    <location>
        <begin position="1"/>
        <end position="24"/>
    </location>
</feature>
<evidence type="ECO:0000256" key="2">
    <source>
        <dbReference type="SAM" id="Phobius"/>
    </source>
</evidence>
<keyword evidence="2" id="KW-0812">Transmembrane</keyword>
<dbReference type="Pfam" id="PF13798">
    <property type="entry name" value="PCYCGC"/>
    <property type="match status" value="1"/>
</dbReference>
<reference evidence="3" key="1">
    <citation type="journal article" date="2015" name="Nature">
        <title>Complex archaea that bridge the gap between prokaryotes and eukaryotes.</title>
        <authorList>
            <person name="Spang A."/>
            <person name="Saw J.H."/>
            <person name="Jorgensen S.L."/>
            <person name="Zaremba-Niedzwiedzka K."/>
            <person name="Martijn J."/>
            <person name="Lind A.E."/>
            <person name="van Eijk R."/>
            <person name="Schleper C."/>
            <person name="Guy L."/>
            <person name="Ettema T.J."/>
        </authorList>
    </citation>
    <scope>NUCLEOTIDE SEQUENCE</scope>
</reference>
<organism evidence="3">
    <name type="scientific">marine sediment metagenome</name>
    <dbReference type="NCBI Taxonomy" id="412755"/>
    <lineage>
        <taxon>unclassified sequences</taxon>
        <taxon>metagenomes</taxon>
        <taxon>ecological metagenomes</taxon>
    </lineage>
</organism>
<feature type="non-terminal residue" evidence="3">
    <location>
        <position position="123"/>
    </location>
</feature>
<dbReference type="InterPro" id="IPR025673">
    <property type="entry name" value="PCYCGC"/>
</dbReference>
<proteinExistence type="predicted"/>